<feature type="chain" id="PRO_5012763833" evidence="3">
    <location>
        <begin position="23"/>
        <end position="486"/>
    </location>
</feature>
<dbReference type="Pfam" id="PF02113">
    <property type="entry name" value="Peptidase_S13"/>
    <property type="match status" value="1"/>
</dbReference>
<dbReference type="OrthoDB" id="5372081at2"/>
<keyword evidence="2" id="KW-0378">Hydrolase</keyword>
<name>A0A285CNY2_9RHOB</name>
<keyword evidence="5" id="KW-1185">Reference proteome</keyword>
<reference evidence="5" key="1">
    <citation type="submission" date="2017-08" db="EMBL/GenBank/DDBJ databases">
        <authorList>
            <person name="Varghese N."/>
            <person name="Submissions S."/>
        </authorList>
    </citation>
    <scope>NUCLEOTIDE SEQUENCE [LARGE SCALE GENOMIC DNA]</scope>
    <source>
        <strain evidence="5">JA234</strain>
    </source>
</reference>
<evidence type="ECO:0000256" key="1">
    <source>
        <dbReference type="ARBA" id="ARBA00006096"/>
    </source>
</evidence>
<dbReference type="GO" id="GO:0004185">
    <property type="term" value="F:serine-type carboxypeptidase activity"/>
    <property type="evidence" value="ECO:0007669"/>
    <property type="project" value="InterPro"/>
</dbReference>
<sequence>MTFTRRWLIAALLAGAATPALPEAPLRSPRPLRRGGLAAPPDAASLVEQAALGGATAFVVADARTGRVIESANAALRLPPASTAKAITALYALEKLGADHRFTTRLVATGPVVNGMVQGDLVLVGSGDPTLSTDALGDMAAQLRKAGVKGVTGRYLAYSGALPAIPEIDPAQPAHVGYNPALSGLNLNFNRVHFEWKRGAKGYSVTMDARAERFVPPVTMARMQVVARDLPIYTYAGDQGSDSWTVASTALGAAGSRWLPVRHPDTYCAEVFQTLARAQGSTLPTAQMVRTLPDGQTLVSWQSQDLRQILRDMLKHSTNLTAEALGLAASGAPSLAQSARTMTLWANARFGISADLHDHSGLGGASRISPADMVTALLAADRAGMGLRPILKTARLADKGSGQRNPGQPIMVTAKTGTLNFVSGLAGHASPANGRDLVFAIYCANHSRRAALPPEDRERPAGGPEWLRRARTLQSRLIERWAALPT</sequence>
<dbReference type="RefSeq" id="WP_097029697.1">
    <property type="nucleotide sequence ID" value="NZ_OAOQ01000003.1"/>
</dbReference>
<dbReference type="PANTHER" id="PTHR30023">
    <property type="entry name" value="D-ALANYL-D-ALANINE CARBOXYPEPTIDASE"/>
    <property type="match status" value="1"/>
</dbReference>
<dbReference type="Gene3D" id="3.40.710.10">
    <property type="entry name" value="DD-peptidase/beta-lactamase superfamily"/>
    <property type="match status" value="1"/>
</dbReference>
<dbReference type="InterPro" id="IPR012338">
    <property type="entry name" value="Beta-lactam/transpept-like"/>
</dbReference>
<evidence type="ECO:0000256" key="2">
    <source>
        <dbReference type="ARBA" id="ARBA00022801"/>
    </source>
</evidence>
<comment type="similarity">
    <text evidence="1">Belongs to the peptidase S13 family.</text>
</comment>
<keyword evidence="4" id="KW-0645">Protease</keyword>
<evidence type="ECO:0000313" key="5">
    <source>
        <dbReference type="Proteomes" id="UP000219467"/>
    </source>
</evidence>
<organism evidence="4 5">
    <name type="scientific">Cereibacter ovatus</name>
    <dbReference type="NCBI Taxonomy" id="439529"/>
    <lineage>
        <taxon>Bacteria</taxon>
        <taxon>Pseudomonadati</taxon>
        <taxon>Pseudomonadota</taxon>
        <taxon>Alphaproteobacteria</taxon>
        <taxon>Rhodobacterales</taxon>
        <taxon>Paracoccaceae</taxon>
        <taxon>Cereibacter</taxon>
    </lineage>
</organism>
<protein>
    <submittedName>
        <fullName evidence="4">D-alanyl-D-alanine carboxypeptidase/D-alanyl-D-alanine-endopeptidase (Penicillin-binding protein 4)</fullName>
    </submittedName>
</protein>
<dbReference type="Gene3D" id="3.50.80.20">
    <property type="entry name" value="D-Ala-D-Ala carboxypeptidase C, peptidase S13"/>
    <property type="match status" value="1"/>
</dbReference>
<dbReference type="EMBL" id="OAOQ01000003">
    <property type="protein sequence ID" value="SNX69247.1"/>
    <property type="molecule type" value="Genomic_DNA"/>
</dbReference>
<accession>A0A285CNY2</accession>
<dbReference type="InterPro" id="IPR000667">
    <property type="entry name" value="Peptidase_S13"/>
</dbReference>
<dbReference type="GO" id="GO:0000270">
    <property type="term" value="P:peptidoglycan metabolic process"/>
    <property type="evidence" value="ECO:0007669"/>
    <property type="project" value="TreeGrafter"/>
</dbReference>
<keyword evidence="4" id="KW-0121">Carboxypeptidase</keyword>
<feature type="signal peptide" evidence="3">
    <location>
        <begin position="1"/>
        <end position="22"/>
    </location>
</feature>
<proteinExistence type="inferred from homology"/>
<evidence type="ECO:0000313" key="4">
    <source>
        <dbReference type="EMBL" id="SNX69247.1"/>
    </source>
</evidence>
<evidence type="ECO:0000256" key="3">
    <source>
        <dbReference type="SAM" id="SignalP"/>
    </source>
</evidence>
<keyword evidence="3" id="KW-0732">Signal</keyword>
<dbReference type="NCBIfam" id="TIGR00666">
    <property type="entry name" value="PBP4"/>
    <property type="match status" value="1"/>
</dbReference>
<dbReference type="PRINTS" id="PR00922">
    <property type="entry name" value="DADACBPTASE3"/>
</dbReference>
<dbReference type="AlphaFoldDB" id="A0A285CNY2"/>
<dbReference type="GO" id="GO:0006508">
    <property type="term" value="P:proteolysis"/>
    <property type="evidence" value="ECO:0007669"/>
    <property type="project" value="InterPro"/>
</dbReference>
<gene>
    <name evidence="4" type="ORF">SAMN05878503_103234</name>
</gene>
<dbReference type="Proteomes" id="UP000219467">
    <property type="component" value="Unassembled WGS sequence"/>
</dbReference>
<dbReference type="PANTHER" id="PTHR30023:SF0">
    <property type="entry name" value="PENICILLIN-SENSITIVE CARBOXYPEPTIDASE A"/>
    <property type="match status" value="1"/>
</dbReference>
<dbReference type="SUPFAM" id="SSF56601">
    <property type="entry name" value="beta-lactamase/transpeptidase-like"/>
    <property type="match status" value="1"/>
</dbReference>